<reference evidence="7" key="1">
    <citation type="journal article" date="2014" name="Int. J. Syst. Evol. Microbiol.">
        <title>Complete genome sequence of Corynebacterium casei LMG S-19264T (=DSM 44701T), isolated from a smear-ripened cheese.</title>
        <authorList>
            <consortium name="US DOE Joint Genome Institute (JGI-PGF)"/>
            <person name="Walter F."/>
            <person name="Albersmeier A."/>
            <person name="Kalinowski J."/>
            <person name="Ruckert C."/>
        </authorList>
    </citation>
    <scope>NUCLEOTIDE SEQUENCE</scope>
    <source>
        <strain evidence="7">NBRC 108769</strain>
    </source>
</reference>
<keyword evidence="3 5" id="KW-1133">Transmembrane helix</keyword>
<feature type="transmembrane region" description="Helical" evidence="5">
    <location>
        <begin position="112"/>
        <end position="133"/>
    </location>
</feature>
<comment type="caution">
    <text evidence="7">The sequence shown here is derived from an EMBL/GenBank/DDBJ whole genome shotgun (WGS) entry which is preliminary data.</text>
</comment>
<dbReference type="PANTHER" id="PTHR38480:SF1">
    <property type="entry name" value="SLR0254 PROTEIN"/>
    <property type="match status" value="1"/>
</dbReference>
<keyword evidence="8" id="KW-1185">Reference proteome</keyword>
<evidence type="ECO:0000256" key="1">
    <source>
        <dbReference type="ARBA" id="ARBA00004141"/>
    </source>
</evidence>
<dbReference type="AlphaFoldDB" id="A0AA37SPZ3"/>
<dbReference type="RefSeq" id="WP_235291170.1">
    <property type="nucleotide sequence ID" value="NZ_BSOH01000007.1"/>
</dbReference>
<dbReference type="InterPro" id="IPR010432">
    <property type="entry name" value="RDD"/>
</dbReference>
<evidence type="ECO:0000313" key="7">
    <source>
        <dbReference type="EMBL" id="GLR16638.1"/>
    </source>
</evidence>
<protein>
    <submittedName>
        <fullName evidence="7">Transporter</fullName>
    </submittedName>
</protein>
<evidence type="ECO:0000256" key="4">
    <source>
        <dbReference type="ARBA" id="ARBA00023136"/>
    </source>
</evidence>
<proteinExistence type="predicted"/>
<evidence type="ECO:0000256" key="2">
    <source>
        <dbReference type="ARBA" id="ARBA00022692"/>
    </source>
</evidence>
<feature type="domain" description="RDD" evidence="6">
    <location>
        <begin position="19"/>
        <end position="146"/>
    </location>
</feature>
<evidence type="ECO:0000256" key="3">
    <source>
        <dbReference type="ARBA" id="ARBA00022989"/>
    </source>
</evidence>
<keyword evidence="4 5" id="KW-0472">Membrane</keyword>
<dbReference type="PANTHER" id="PTHR38480">
    <property type="entry name" value="SLR0254 PROTEIN"/>
    <property type="match status" value="1"/>
</dbReference>
<feature type="transmembrane region" description="Helical" evidence="5">
    <location>
        <begin position="58"/>
        <end position="76"/>
    </location>
</feature>
<comment type="subcellular location">
    <subcellularLocation>
        <location evidence="1">Membrane</location>
        <topology evidence="1">Multi-pass membrane protein</topology>
    </subcellularLocation>
</comment>
<accession>A0AA37SPZ3</accession>
<reference evidence="7" key="2">
    <citation type="submission" date="2023-01" db="EMBL/GenBank/DDBJ databases">
        <title>Draft genome sequence of Portibacter lacus strain NBRC 108769.</title>
        <authorList>
            <person name="Sun Q."/>
            <person name="Mori K."/>
        </authorList>
    </citation>
    <scope>NUCLEOTIDE SEQUENCE</scope>
    <source>
        <strain evidence="7">NBRC 108769</strain>
    </source>
</reference>
<evidence type="ECO:0000256" key="5">
    <source>
        <dbReference type="SAM" id="Phobius"/>
    </source>
</evidence>
<evidence type="ECO:0000313" key="8">
    <source>
        <dbReference type="Proteomes" id="UP001156666"/>
    </source>
</evidence>
<dbReference type="GO" id="GO:0016020">
    <property type="term" value="C:membrane"/>
    <property type="evidence" value="ECO:0007669"/>
    <property type="project" value="UniProtKB-SubCell"/>
</dbReference>
<dbReference type="EMBL" id="BSOH01000007">
    <property type="protein sequence ID" value="GLR16638.1"/>
    <property type="molecule type" value="Genomic_DNA"/>
</dbReference>
<keyword evidence="2 5" id="KW-0812">Transmembrane</keyword>
<dbReference type="Proteomes" id="UP001156666">
    <property type="component" value="Unassembled WGS sequence"/>
</dbReference>
<feature type="transmembrane region" description="Helical" evidence="5">
    <location>
        <begin position="26"/>
        <end position="51"/>
    </location>
</feature>
<dbReference type="Pfam" id="PF06271">
    <property type="entry name" value="RDD"/>
    <property type="match status" value="1"/>
</dbReference>
<gene>
    <name evidence="7" type="ORF">GCM10007940_12530</name>
</gene>
<name>A0AA37SPZ3_9BACT</name>
<organism evidence="7 8">
    <name type="scientific">Portibacter lacus</name>
    <dbReference type="NCBI Taxonomy" id="1099794"/>
    <lineage>
        <taxon>Bacteria</taxon>
        <taxon>Pseudomonadati</taxon>
        <taxon>Bacteroidota</taxon>
        <taxon>Saprospiria</taxon>
        <taxon>Saprospirales</taxon>
        <taxon>Haliscomenobacteraceae</taxon>
        <taxon>Portibacter</taxon>
    </lineage>
</organism>
<evidence type="ECO:0000259" key="6">
    <source>
        <dbReference type="Pfam" id="PF06271"/>
    </source>
</evidence>
<sequence>MPHTIAITTAQNVNIDYEVANLGDRILGFIIDMVIKIAYLLLGALLFVPFLDDMSYQLAMIIGFLFALPIVLYSLIFEVFNNGQTPGKRLLKMKVVSLDGDEVSFSGYFLRWLFRIVDINMLSGIIAVLAIAFSEKGQRVGDIVANTSVISLKNKSNLRNTAFLQLEDEYTPIYPSVINLRNEDIMIIKEVLKKRSEDAFHLRTKLAEKIEQVIGVSKYGSSEEFLKQVISDYNYFEQSE</sequence>